<dbReference type="Proteomes" id="UP000439903">
    <property type="component" value="Unassembled WGS sequence"/>
</dbReference>
<protein>
    <submittedName>
        <fullName evidence="1">DNA/RNA polymerase</fullName>
    </submittedName>
</protein>
<keyword evidence="2" id="KW-1185">Reference proteome</keyword>
<dbReference type="OrthoDB" id="2439833at2759"/>
<accession>A0A8H4AR06</accession>
<dbReference type="EMBL" id="WTPW01000307">
    <property type="protein sequence ID" value="KAF0524908.1"/>
    <property type="molecule type" value="Genomic_DNA"/>
</dbReference>
<reference evidence="1 2" key="1">
    <citation type="journal article" date="2019" name="Environ. Microbiol.">
        <title>At the nexus of three kingdoms: the genome of the mycorrhizal fungus Gigaspora margarita provides insights into plant, endobacterial and fungal interactions.</title>
        <authorList>
            <person name="Venice F."/>
            <person name="Ghignone S."/>
            <person name="Salvioli di Fossalunga A."/>
            <person name="Amselem J."/>
            <person name="Novero M."/>
            <person name="Xianan X."/>
            <person name="Sedzielewska Toro K."/>
            <person name="Morin E."/>
            <person name="Lipzen A."/>
            <person name="Grigoriev I.V."/>
            <person name="Henrissat B."/>
            <person name="Martin F.M."/>
            <person name="Bonfante P."/>
        </authorList>
    </citation>
    <scope>NUCLEOTIDE SEQUENCE [LARGE SCALE GENOMIC DNA]</scope>
    <source>
        <strain evidence="1 2">BEG34</strain>
    </source>
</reference>
<dbReference type="SUPFAM" id="SSF56672">
    <property type="entry name" value="DNA/RNA polymerases"/>
    <property type="match status" value="1"/>
</dbReference>
<dbReference type="Gene3D" id="3.90.1600.10">
    <property type="entry name" value="Palm domain of DNA polymerase"/>
    <property type="match status" value="1"/>
</dbReference>
<dbReference type="InterPro" id="IPR043502">
    <property type="entry name" value="DNA/RNA_pol_sf"/>
</dbReference>
<comment type="caution">
    <text evidence="1">The sequence shown here is derived from an EMBL/GenBank/DDBJ whole genome shotgun (WGS) entry which is preliminary data.</text>
</comment>
<evidence type="ECO:0000313" key="1">
    <source>
        <dbReference type="EMBL" id="KAF0524908.1"/>
    </source>
</evidence>
<gene>
    <name evidence="1" type="ORF">F8M41_014860</name>
</gene>
<name>A0A8H4AR06_GIGMA</name>
<organism evidence="1 2">
    <name type="scientific">Gigaspora margarita</name>
    <dbReference type="NCBI Taxonomy" id="4874"/>
    <lineage>
        <taxon>Eukaryota</taxon>
        <taxon>Fungi</taxon>
        <taxon>Fungi incertae sedis</taxon>
        <taxon>Mucoromycota</taxon>
        <taxon>Glomeromycotina</taxon>
        <taxon>Glomeromycetes</taxon>
        <taxon>Diversisporales</taxon>
        <taxon>Gigasporaceae</taxon>
        <taxon>Gigaspora</taxon>
    </lineage>
</organism>
<dbReference type="InterPro" id="IPR023211">
    <property type="entry name" value="DNA_pol_palm_dom_sf"/>
</dbReference>
<sequence length="167" mass="19637">MLENYAIDIAFYCSIDTLRLQELLIKRNIIGDYIQLAAILCDTIFNIFLNRIGTLVLNTYEVKDEEINEPVANLDVNSFYPNAIIQNNIDLSIPVDNEYDDPSLIIVSDKEEIYRKFLPHYNNEEKMRLMPLMYKKLLSERLVAKMNMKKYRNNNILLSYWTAKSNV</sequence>
<proteinExistence type="predicted"/>
<dbReference type="AlphaFoldDB" id="A0A8H4AR06"/>
<evidence type="ECO:0000313" key="2">
    <source>
        <dbReference type="Proteomes" id="UP000439903"/>
    </source>
</evidence>